<accession>A0ABY4AJ91</accession>
<dbReference type="SUPFAM" id="SSF159594">
    <property type="entry name" value="XCC0632-like"/>
    <property type="match status" value="1"/>
</dbReference>
<name>A0ABY4AJ91_9BURK</name>
<feature type="chain" id="PRO_5045503692" evidence="1">
    <location>
        <begin position="23"/>
        <end position="195"/>
    </location>
</feature>
<keyword evidence="3" id="KW-1185">Reference proteome</keyword>
<dbReference type="EMBL" id="CP063982">
    <property type="protein sequence ID" value="UOD50355.1"/>
    <property type="molecule type" value="Genomic_DNA"/>
</dbReference>
<evidence type="ECO:0000313" key="2">
    <source>
        <dbReference type="EMBL" id="UOD50355.1"/>
    </source>
</evidence>
<protein>
    <submittedName>
        <fullName evidence="2">Membrane integrity-associated transporter subunit PqiC</fullName>
    </submittedName>
</protein>
<feature type="signal peptide" evidence="1">
    <location>
        <begin position="1"/>
        <end position="22"/>
    </location>
</feature>
<dbReference type="Gene3D" id="3.40.50.10610">
    <property type="entry name" value="ABC-type transport auxiliary lipoprotein component"/>
    <property type="match status" value="1"/>
</dbReference>
<sequence>MRSRRRWLMGALSLPLAGCSLGKVAPAPKELDLGLPPTTEPVSWQFKAIALPAFNQAKQLGFEDVIWRLGVDGPPNRYATYRWSAPPARLVRERLFEQLSLHGAVLTETINADMPQLRVTLMQFEQIYASDGASNEALVTLQAVLVRDGQVLGQFLGTERELARANSAPAGAVALRSATDRLIGRLMQWLSNKLN</sequence>
<keyword evidence="1" id="KW-0732">Signal</keyword>
<gene>
    <name evidence="2" type="ORF">DHf2319_13160</name>
</gene>
<reference evidence="2 3" key="1">
    <citation type="submission" date="2020-11" db="EMBL/GenBank/DDBJ databases">
        <title>Algicoccus daihaiensis sp.nov., isolated from Daihai Lake in Inner Mongolia.</title>
        <authorList>
            <person name="Kai J."/>
        </authorList>
    </citation>
    <scope>NUCLEOTIDE SEQUENCE [LARGE SCALE GENOMIC DNA]</scope>
    <source>
        <strain evidence="3">f23</strain>
    </source>
</reference>
<organism evidence="2 3">
    <name type="scientific">Orrella daihaiensis</name>
    <dbReference type="NCBI Taxonomy" id="2782176"/>
    <lineage>
        <taxon>Bacteria</taxon>
        <taxon>Pseudomonadati</taxon>
        <taxon>Pseudomonadota</taxon>
        <taxon>Betaproteobacteria</taxon>
        <taxon>Burkholderiales</taxon>
        <taxon>Alcaligenaceae</taxon>
        <taxon>Orrella</taxon>
    </lineage>
</organism>
<evidence type="ECO:0000256" key="1">
    <source>
        <dbReference type="SAM" id="SignalP"/>
    </source>
</evidence>
<proteinExistence type="predicted"/>
<evidence type="ECO:0000313" key="3">
    <source>
        <dbReference type="Proteomes" id="UP000831607"/>
    </source>
</evidence>
<dbReference type="Proteomes" id="UP000831607">
    <property type="component" value="Chromosome"/>
</dbReference>